<sequence>MADVDVAVQGQEPSHGPQSILRWYDSTRPMWIDLVGDYAGKELFLVEGDSLLKECFEDERIDFDDGFQLLHAVYVVERFIENLVKRHCQFHIAFFNENANLCIPHGAPTGKWSRYLLARSVIIRHLTLRLPSAETSIEVFEFPSLSSAQFKEYLHVSPIHFVMVHDGASKPNVEGSTEVAQFSRTLLRGIIWAFNIHRLNVALINRIEFRDSKVFTMIVESFTPPSKLKLLMTTKFVDEIKATQELLDSYHATQLPEESVELLPLKSSEVLSQSSYLLAHAVGSVLEDEDANVFLASAFVLHRLLLEEVSLSQRRLPLVAFDEDFEQEIEVFLAKFADSARQIIHSPEWATFVKSQEDAEEDHIIDLVDGRFFRVIVQALVDGKLNADVANKLGDDWKITSRIVKAISEEDLTLKKSSDDAPGSSKVATEVDGASEDAEELTVLPFSSPVFDKHLECINVKTDDSLATRMGALRIYRETSHWHNHRKPLNPKLPPAQKVSKWKNPLRLNQFYMSEMTSYAASLTGAKGKALEPETITVGGKRVAKAIEEKQVKPSKPEKVEKKSKKDEAAESKASASGAAKKGTKKAAAGLSKKEQMIADNKERKGSSEADKVFNAWSMVMKNLDLVSDIQDRYLRATSYLNNLDSTKASYLEAEVNTYILQSLLNWWADYCKSGKKVEGYHVVALIWTTVRSICSSTSPITKEIILHVTKVCTLLGITDALTTLTPSGSDRKLSFAFKYPASTQALRIDLSQTEFQLNYCGPYMDRMLDAKPDARVSSFVPDGWQRDVLDQLDANRSVFVVAPTSAGKTFISFYAMEQILRADNDGVLVYVAPTKALVNQIAAEVQGRFSKKFPQAGKGVWAIHTRDYRVNNSTGCQILVTVPHILQIMLLSPSNAKAWAPRVRRIIFDEIHSIGQAEDGVVWEQLLLLAPCPIIALSATVGNPEAFNDWLTETQKASGSDLKMIQHSTRYSDLRKYMYEPPKTFKFSGFGKSHGVGLGLDGLDGFAPFHPIASLVDKSRGMPDDLALEPRDCFTLWNAMRKFQTEKYQVPESLSPAKALPACIRKVDIFAWEKSLKKVLVQWMEDRDSPFDQVVSELTSKVNDAEEQILDTSASANSSVTDSDAVDPLNLESTTLPLLFQLHKRRALPAILFNYDRSACEKMAFNLLDQLVGAENKWKEGPQWKRLMDGYEKYQELKDKKSKKPVKPSKKGNKDEDDEGGSKTDRMREESSDGVSIYDSFDPEAPQADFTFSNAKFLPKSELDDYVRQLRRKYIKEELIDLLKRGIGVHHAGMNRKYRQCVEMLFRKGFLRVVIATGTLSLGINMPCATVVFSGDSVFLTALNFRQAAGRAGRRGFDLLGNVVFQGISRERASRLLSSRLPELTGHFPITTTLVLRLFTLLNDSKKSAYAVKAINSLLSQPRLYLGGESFKEQVLHHLRFSIEYLRRNQLLGPGGEPVNFTSVVSHLYFTENSSFAFHALLKGGYFHTLCADIETKGDAIMQTLILVLSHLFARRVCREVYDEEEAEKIKRSPSIVYLPEMPKEAADILRKHNANTLDIFTTYVKTFAAQHATEEENVLPFTKSQVGGSSSKDAPSLDFLPTLPAPKARSAFVALSGLGDNFETIEDLCSSTREGVFLEAAVIPHLELYPDETRSPLNAYLLDFFMHGAVKPLEEANGIRASDVWFALNDFSMVLATICTSLALYLGLGSSEDPEMLDVMGSGDAAENDVDEEIAATDVPVPTVATGPAQPAFVKKGKKGVAEDWGASEDAMVAEEDFLKNEMGEEGGRGETDDEEYERLMNVYRAFRRLKTEFDEKFRAIWA</sequence>
<dbReference type="CDD" id="cd18025">
    <property type="entry name" value="DEXHc_DDX60"/>
    <property type="match status" value="1"/>
</dbReference>
<evidence type="ECO:0000313" key="8">
    <source>
        <dbReference type="EMBL" id="KAL3423009.1"/>
    </source>
</evidence>
<keyword evidence="9" id="KW-1185">Reference proteome</keyword>
<dbReference type="SMART" id="SM00490">
    <property type="entry name" value="HELICc"/>
    <property type="match status" value="1"/>
</dbReference>
<feature type="region of interest" description="Disordered" evidence="5">
    <location>
        <begin position="548"/>
        <end position="605"/>
    </location>
</feature>
<feature type="compositionally biased region" description="Low complexity" evidence="5">
    <location>
        <begin position="572"/>
        <end position="591"/>
    </location>
</feature>
<dbReference type="InterPro" id="IPR055124">
    <property type="entry name" value="PIN-like_DDX60"/>
</dbReference>
<proteinExistence type="predicted"/>
<feature type="domain" description="Helicase C-terminal" evidence="7">
    <location>
        <begin position="1234"/>
        <end position="1403"/>
    </location>
</feature>
<feature type="compositionally biased region" description="Basic and acidic residues" evidence="5">
    <location>
        <begin position="548"/>
        <end position="571"/>
    </location>
</feature>
<dbReference type="Gene3D" id="3.40.50.300">
    <property type="entry name" value="P-loop containing nucleotide triphosphate hydrolases"/>
    <property type="match status" value="2"/>
</dbReference>
<dbReference type="InterPro" id="IPR014001">
    <property type="entry name" value="Helicase_ATP-bd"/>
</dbReference>
<dbReference type="PANTHER" id="PTHR44533:SF4">
    <property type="entry name" value="DEAD_H RNA HELICASE, PUTATIVE-RELATED"/>
    <property type="match status" value="1"/>
</dbReference>
<dbReference type="Pfam" id="PF26076">
    <property type="entry name" value="WHD_DDX60"/>
    <property type="match status" value="1"/>
</dbReference>
<feature type="region of interest" description="Disordered" evidence="5">
    <location>
        <begin position="1197"/>
        <end position="1233"/>
    </location>
</feature>
<dbReference type="Pfam" id="PF00271">
    <property type="entry name" value="Helicase_C"/>
    <property type="match status" value="1"/>
</dbReference>
<accession>A0ABR4PI72</accession>
<dbReference type="Pfam" id="PF00270">
    <property type="entry name" value="DEAD"/>
    <property type="match status" value="1"/>
</dbReference>
<keyword evidence="1" id="KW-0547">Nucleotide-binding</keyword>
<evidence type="ECO:0000256" key="3">
    <source>
        <dbReference type="ARBA" id="ARBA00022806"/>
    </source>
</evidence>
<dbReference type="PANTHER" id="PTHR44533">
    <property type="entry name" value="DEAD/H RNA HELICASE, PUTATIVE-RELATED"/>
    <property type="match status" value="1"/>
</dbReference>
<evidence type="ECO:0000256" key="5">
    <source>
        <dbReference type="SAM" id="MobiDB-lite"/>
    </source>
</evidence>
<feature type="compositionally biased region" description="Basic and acidic residues" evidence="5">
    <location>
        <begin position="592"/>
        <end position="605"/>
    </location>
</feature>
<name>A0ABR4PI72_9HELO</name>
<evidence type="ECO:0000313" key="9">
    <source>
        <dbReference type="Proteomes" id="UP001629113"/>
    </source>
</evidence>
<keyword evidence="2" id="KW-0378">Hydrolase</keyword>
<organism evidence="8 9">
    <name type="scientific">Phlyctema vagabunda</name>
    <dbReference type="NCBI Taxonomy" id="108571"/>
    <lineage>
        <taxon>Eukaryota</taxon>
        <taxon>Fungi</taxon>
        <taxon>Dikarya</taxon>
        <taxon>Ascomycota</taxon>
        <taxon>Pezizomycotina</taxon>
        <taxon>Leotiomycetes</taxon>
        <taxon>Helotiales</taxon>
        <taxon>Dermateaceae</taxon>
        <taxon>Phlyctema</taxon>
    </lineage>
</organism>
<dbReference type="InterPro" id="IPR059032">
    <property type="entry name" value="WHD_DDX60"/>
</dbReference>
<keyword evidence="4" id="KW-0067">ATP-binding</keyword>
<evidence type="ECO:0000259" key="7">
    <source>
        <dbReference type="PROSITE" id="PS51194"/>
    </source>
</evidence>
<comment type="caution">
    <text evidence="8">The sequence shown here is derived from an EMBL/GenBank/DDBJ whole genome shotgun (WGS) entry which is preliminary data.</text>
</comment>
<dbReference type="SMART" id="SM00487">
    <property type="entry name" value="DEXDc"/>
    <property type="match status" value="1"/>
</dbReference>
<dbReference type="InterPro" id="IPR011545">
    <property type="entry name" value="DEAD/DEAH_box_helicase_dom"/>
</dbReference>
<dbReference type="PROSITE" id="PS51194">
    <property type="entry name" value="HELICASE_CTER"/>
    <property type="match status" value="1"/>
</dbReference>
<feature type="compositionally biased region" description="Basic residues" evidence="5">
    <location>
        <begin position="1201"/>
        <end position="1212"/>
    </location>
</feature>
<dbReference type="SUPFAM" id="SSF52540">
    <property type="entry name" value="P-loop containing nucleoside triphosphate hydrolases"/>
    <property type="match status" value="1"/>
</dbReference>
<dbReference type="Pfam" id="PF23002">
    <property type="entry name" value="PIN-like_DDX60"/>
    <property type="match status" value="1"/>
</dbReference>
<dbReference type="InterPro" id="IPR052431">
    <property type="entry name" value="SKI2_subfamily_helicases"/>
</dbReference>
<dbReference type="PROSITE" id="PS51192">
    <property type="entry name" value="HELICASE_ATP_BIND_1"/>
    <property type="match status" value="1"/>
</dbReference>
<gene>
    <name evidence="8" type="ORF">PVAG01_04756</name>
</gene>
<dbReference type="Proteomes" id="UP001629113">
    <property type="component" value="Unassembled WGS sequence"/>
</dbReference>
<protein>
    <submittedName>
        <fullName evidence="8">DEAD/DEAH box helicase</fullName>
    </submittedName>
</protein>
<feature type="domain" description="Helicase ATP-binding" evidence="6">
    <location>
        <begin position="790"/>
        <end position="960"/>
    </location>
</feature>
<evidence type="ECO:0000256" key="2">
    <source>
        <dbReference type="ARBA" id="ARBA00022801"/>
    </source>
</evidence>
<dbReference type="InterPro" id="IPR001650">
    <property type="entry name" value="Helicase_C-like"/>
</dbReference>
<dbReference type="InterPro" id="IPR027417">
    <property type="entry name" value="P-loop_NTPase"/>
</dbReference>
<keyword evidence="3 8" id="KW-0347">Helicase</keyword>
<evidence type="ECO:0000256" key="1">
    <source>
        <dbReference type="ARBA" id="ARBA00022741"/>
    </source>
</evidence>
<dbReference type="GO" id="GO:0004386">
    <property type="term" value="F:helicase activity"/>
    <property type="evidence" value="ECO:0007669"/>
    <property type="project" value="UniProtKB-KW"/>
</dbReference>
<dbReference type="EMBL" id="JBFCZG010000004">
    <property type="protein sequence ID" value="KAL3423009.1"/>
    <property type="molecule type" value="Genomic_DNA"/>
</dbReference>
<reference evidence="8 9" key="1">
    <citation type="submission" date="2024-06" db="EMBL/GenBank/DDBJ databases">
        <title>Complete genome of Phlyctema vagabunda strain 19-DSS-EL-015.</title>
        <authorList>
            <person name="Fiorenzani C."/>
        </authorList>
    </citation>
    <scope>NUCLEOTIDE SEQUENCE [LARGE SCALE GENOMIC DNA]</scope>
    <source>
        <strain evidence="8 9">19-DSS-EL-015</strain>
    </source>
</reference>
<evidence type="ECO:0000256" key="4">
    <source>
        <dbReference type="ARBA" id="ARBA00022840"/>
    </source>
</evidence>
<evidence type="ECO:0000259" key="6">
    <source>
        <dbReference type="PROSITE" id="PS51192"/>
    </source>
</evidence>
<feature type="compositionally biased region" description="Basic and acidic residues" evidence="5">
    <location>
        <begin position="1221"/>
        <end position="1232"/>
    </location>
</feature>